<comment type="caution">
    <text evidence="1">The sequence shown here is derived from an EMBL/GenBank/DDBJ whole genome shotgun (WGS) entry which is preliminary data.</text>
</comment>
<name>A0ABT2NKE6_9RHOB</name>
<reference evidence="2" key="1">
    <citation type="submission" date="2023-07" db="EMBL/GenBank/DDBJ databases">
        <title>Defluviimonas sediminis sp. nov., isolated from mangrove sediment.</title>
        <authorList>
            <person name="Liu L."/>
            <person name="Li J."/>
            <person name="Huang Y."/>
            <person name="Pan J."/>
            <person name="Li M."/>
        </authorList>
    </citation>
    <scope>NUCLEOTIDE SEQUENCE [LARGE SCALE GENOMIC DNA]</scope>
    <source>
        <strain evidence="2">FT324</strain>
    </source>
</reference>
<dbReference type="Proteomes" id="UP001205601">
    <property type="component" value="Unassembled WGS sequence"/>
</dbReference>
<proteinExistence type="predicted"/>
<accession>A0ABT2NKE6</accession>
<dbReference type="EMBL" id="JAOCQF010000001">
    <property type="protein sequence ID" value="MCT8328024.1"/>
    <property type="molecule type" value="Genomic_DNA"/>
</dbReference>
<dbReference type="RefSeq" id="WP_261493470.1">
    <property type="nucleotide sequence ID" value="NZ_JAOCQF010000001.1"/>
</dbReference>
<keyword evidence="2" id="KW-1185">Reference proteome</keyword>
<evidence type="ECO:0000313" key="1">
    <source>
        <dbReference type="EMBL" id="MCT8328024.1"/>
    </source>
</evidence>
<protein>
    <submittedName>
        <fullName evidence="1">Uncharacterized protein</fullName>
    </submittedName>
</protein>
<gene>
    <name evidence="1" type="ORF">N5I32_00685</name>
</gene>
<organism evidence="1 2">
    <name type="scientific">Albidovulum sediminis</name>
    <dbReference type="NCBI Taxonomy" id="3066345"/>
    <lineage>
        <taxon>Bacteria</taxon>
        <taxon>Pseudomonadati</taxon>
        <taxon>Pseudomonadota</taxon>
        <taxon>Alphaproteobacteria</taxon>
        <taxon>Rhodobacterales</taxon>
        <taxon>Paracoccaceae</taxon>
        <taxon>Albidovulum</taxon>
    </lineage>
</organism>
<sequence length="45" mass="4667">MKSIPKKRPDLAGYRAEIAAAAQPAPVEAVPASRPVPVGIAVFPK</sequence>
<evidence type="ECO:0000313" key="2">
    <source>
        <dbReference type="Proteomes" id="UP001205601"/>
    </source>
</evidence>